<accession>A0A2H4JAU9</accession>
<reference evidence="2" key="1">
    <citation type="submission" date="2017-06" db="EMBL/GenBank/DDBJ databases">
        <title>Novel phages from South African skin metaviromes.</title>
        <authorList>
            <person name="van Zyl L.J."/>
            <person name="Abrahams Y."/>
            <person name="Stander E.A."/>
            <person name="Kirby B.M."/>
            <person name="Clavaud C."/>
            <person name="Farcet C."/>
            <person name="Breton L."/>
            <person name="Trindade M.I."/>
        </authorList>
    </citation>
    <scope>NUCLEOTIDE SEQUENCE</scope>
</reference>
<dbReference type="EMBL" id="MF417952">
    <property type="protein sequence ID" value="ASN72382.1"/>
    <property type="molecule type" value="Genomic_DNA"/>
</dbReference>
<dbReference type="InterPro" id="IPR009279">
    <property type="entry name" value="Portal_Mu"/>
</dbReference>
<gene>
    <name evidence="2" type="ORF">10S7_5</name>
</gene>
<evidence type="ECO:0000313" key="2">
    <source>
        <dbReference type="EMBL" id="ASN72382.1"/>
    </source>
</evidence>
<organism evidence="2">
    <name type="scientific">uncultured Caudovirales phage</name>
    <dbReference type="NCBI Taxonomy" id="2100421"/>
    <lineage>
        <taxon>Viruses</taxon>
        <taxon>Duplodnaviria</taxon>
        <taxon>Heunggongvirae</taxon>
        <taxon>Uroviricota</taxon>
        <taxon>Caudoviricetes</taxon>
        <taxon>Peduoviridae</taxon>
        <taxon>Maltschvirus</taxon>
        <taxon>Maltschvirus maltsch</taxon>
    </lineage>
</organism>
<protein>
    <submittedName>
        <fullName evidence="2">Putative portal protein</fullName>
    </submittedName>
</protein>
<name>A0A2H4JAU9_9CAUD</name>
<sequence length="545" mass="61705">MSKKNKRKNKAETIPNSRRPDVNEIAVAQIHDKYSSYPSNGLTPVKLASIFREADAGDILRQAELFEEMEEKDPHLFSQLQTRKNAVTGLDYEVIPFDQEDEKDKEIAEFISQELEAIESFEDVMMDLLDAIGKGIAVSEIIWGNDEGKTIVEEIKWRHQKRFFWDNEDSFKVITKEFPSGLIVPENKFIVHRYKARSGHPARAGVLRVVSWMYLFKNYDIKDWVSFCEVFGMPLRLGKYNPSASEADKVALMQALIQIGTDAAGIIPDGTEIEFKEAAKVSSLNVYESLARYCDEQISKAVLGQTLTSDSGGGSYAQSKTHNEVRHDLTVADCKALAATLRRDLIRPLVLFNFGEDKRIPYIRFDCEEAGDLKETADIYKTLICDINLPIPLSHLYKKFSIPKPENGEEVAKPMAMNSLPLTSQPIQQKAPELDSEVIENDVDVKAVQCKEEHNPIIEGQKEIDSLASEAIKKNVGVFQKMFAPVLKIVDGAESLEEIRKAFENDKFVEELCSKMEISDFEELLQRAMFFADLRGRVIEDGRTD</sequence>
<dbReference type="Pfam" id="PF06074">
    <property type="entry name" value="Portal_Mu"/>
    <property type="match status" value="1"/>
</dbReference>
<proteinExistence type="predicted"/>
<feature type="region of interest" description="Disordered" evidence="1">
    <location>
        <begin position="1"/>
        <end position="21"/>
    </location>
</feature>
<evidence type="ECO:0000256" key="1">
    <source>
        <dbReference type="SAM" id="MobiDB-lite"/>
    </source>
</evidence>